<evidence type="ECO:0000313" key="3">
    <source>
        <dbReference type="Proteomes" id="UP000758155"/>
    </source>
</evidence>
<reference evidence="2" key="1">
    <citation type="submission" date="2019-04" db="EMBL/GenBank/DDBJ databases">
        <title>Sequencing of skin fungus with MAO and IRED activity.</title>
        <authorList>
            <person name="Marsaioli A.J."/>
            <person name="Bonatto J.M.C."/>
            <person name="Reis Junior O."/>
        </authorList>
    </citation>
    <scope>NUCLEOTIDE SEQUENCE</scope>
    <source>
        <strain evidence="2">28M1</strain>
    </source>
</reference>
<proteinExistence type="predicted"/>
<evidence type="ECO:0000313" key="2">
    <source>
        <dbReference type="EMBL" id="KAF3033063.1"/>
    </source>
</evidence>
<dbReference type="Proteomes" id="UP000758155">
    <property type="component" value="Unassembled WGS sequence"/>
</dbReference>
<accession>A0A9P5BWG8</accession>
<organism evidence="2 3">
    <name type="scientific">Didymella heteroderae</name>
    <dbReference type="NCBI Taxonomy" id="1769908"/>
    <lineage>
        <taxon>Eukaryota</taxon>
        <taxon>Fungi</taxon>
        <taxon>Dikarya</taxon>
        <taxon>Ascomycota</taxon>
        <taxon>Pezizomycotina</taxon>
        <taxon>Dothideomycetes</taxon>
        <taxon>Pleosporomycetidae</taxon>
        <taxon>Pleosporales</taxon>
        <taxon>Pleosporineae</taxon>
        <taxon>Didymellaceae</taxon>
        <taxon>Didymella</taxon>
    </lineage>
</organism>
<feature type="compositionally biased region" description="Basic residues" evidence="1">
    <location>
        <begin position="210"/>
        <end position="221"/>
    </location>
</feature>
<dbReference type="AlphaFoldDB" id="A0A9P5BWG8"/>
<feature type="region of interest" description="Disordered" evidence="1">
    <location>
        <begin position="210"/>
        <end position="244"/>
    </location>
</feature>
<keyword evidence="3" id="KW-1185">Reference proteome</keyword>
<dbReference type="EMBL" id="SWKV01000087">
    <property type="protein sequence ID" value="KAF3033063.1"/>
    <property type="molecule type" value="Genomic_DNA"/>
</dbReference>
<sequence length="244" mass="27703">MTVDHRAFDIAHTLTQGDPPEHNSNWESPLPKRRKPDNSVRVALNLHTYVRKEADVDTLFSSSEGLRTNLLGNATSAPVTSSLDEELMHMDPPPAKPCDVEYVKVGDKGSTKTGKWVRSEPESGYEMINANATDPFPELAEQSLGLEERDQYARIDPDSPYIEFPSERKFARAEWGLRQEEVQQQARRVVNRAQNIVAEVQEVIAQSLHAARRHPVRRWTRGRSTSPEPEEVHAQSHTELDYSR</sequence>
<gene>
    <name evidence="2" type="ORF">E8E12_000467</name>
</gene>
<protein>
    <submittedName>
        <fullName evidence="2">Uncharacterized protein</fullName>
    </submittedName>
</protein>
<name>A0A9P5BWG8_9PLEO</name>
<feature type="region of interest" description="Disordered" evidence="1">
    <location>
        <begin position="1"/>
        <end position="36"/>
    </location>
</feature>
<evidence type="ECO:0000256" key="1">
    <source>
        <dbReference type="SAM" id="MobiDB-lite"/>
    </source>
</evidence>
<comment type="caution">
    <text evidence="2">The sequence shown here is derived from an EMBL/GenBank/DDBJ whole genome shotgun (WGS) entry which is preliminary data.</text>
</comment>
<feature type="compositionally biased region" description="Basic and acidic residues" evidence="1">
    <location>
        <begin position="230"/>
        <end position="244"/>
    </location>
</feature>